<dbReference type="Proteomes" id="UP000267249">
    <property type="component" value="Chromosome"/>
</dbReference>
<accession>A0AAQ3MCY5</accession>
<sequence length="47" mass="4968">MKSSRWISVVIVAIAVGLAIAFNIDELAALIGATETKEEIQTPTPAQ</sequence>
<dbReference type="EMBL" id="CP030139">
    <property type="protein sequence ID" value="WVS92485.1"/>
    <property type="molecule type" value="Genomic_DNA"/>
</dbReference>
<proteinExistence type="predicted"/>
<organism evidence="1 2">
    <name type="scientific">Synechococcus elongatus PCC 11801</name>
    <dbReference type="NCBI Taxonomy" id="2219813"/>
    <lineage>
        <taxon>Bacteria</taxon>
        <taxon>Bacillati</taxon>
        <taxon>Cyanobacteriota</taxon>
        <taxon>Cyanophyceae</taxon>
        <taxon>Synechococcales</taxon>
        <taxon>Synechococcaceae</taxon>
        <taxon>Synechococcus</taxon>
    </lineage>
</organism>
<evidence type="ECO:0000313" key="1">
    <source>
        <dbReference type="EMBL" id="WVS92485.1"/>
    </source>
</evidence>
<gene>
    <name evidence="1" type="ORF">DOP62_13865</name>
</gene>
<protein>
    <submittedName>
        <fullName evidence="1">Uncharacterized protein</fullName>
    </submittedName>
</protein>
<evidence type="ECO:0000313" key="2">
    <source>
        <dbReference type="Proteomes" id="UP000267249"/>
    </source>
</evidence>
<dbReference type="RefSeq" id="WP_208674940.1">
    <property type="nucleotide sequence ID" value="NZ_CP030139.2"/>
</dbReference>
<reference evidence="1 2" key="1">
    <citation type="journal article" date="2018" name="Sci. Rep.">
        <title>Genome Features and Biochemical Characteristics of a Robust, Fast Growing and Naturally Transformable Cyanobacterium Synechococcus elongatus PCC 11801 Isolated from India.</title>
        <authorList>
            <person name="Jaiswal D."/>
            <person name="Sengupta A."/>
            <person name="Sohoni S."/>
            <person name="Sengupta S."/>
            <person name="Phadnavis A.G."/>
            <person name="Pakrasi H.B."/>
            <person name="Wangikar P.P."/>
        </authorList>
    </citation>
    <scope>NUCLEOTIDE SEQUENCE [LARGE SCALE GENOMIC DNA]</scope>
    <source>
        <strain evidence="1 2">PCC 11801</strain>
    </source>
</reference>
<dbReference type="AlphaFoldDB" id="A0AAQ3MCY5"/>
<name>A0AAQ3MCY5_SYNEL</name>